<gene>
    <name evidence="4" type="ORF">GBA83_08280</name>
</gene>
<keyword evidence="2" id="KW-0472">Membrane</keyword>
<dbReference type="Gene3D" id="1.20.144.10">
    <property type="entry name" value="Phosphatidic acid phosphatase type 2/haloperoxidase"/>
    <property type="match status" value="1"/>
</dbReference>
<feature type="region of interest" description="Disordered" evidence="1">
    <location>
        <begin position="538"/>
        <end position="582"/>
    </location>
</feature>
<feature type="transmembrane region" description="Helical" evidence="2">
    <location>
        <begin position="72"/>
        <end position="93"/>
    </location>
</feature>
<dbReference type="SUPFAM" id="SSF48317">
    <property type="entry name" value="Acid phosphatase/Vanadium-dependent haloperoxidase"/>
    <property type="match status" value="1"/>
</dbReference>
<dbReference type="AlphaFoldDB" id="A0A7J5TMH2"/>
<dbReference type="InterPro" id="IPR036938">
    <property type="entry name" value="PAP2/HPO_sf"/>
</dbReference>
<dbReference type="InterPro" id="IPR000326">
    <property type="entry name" value="PAP2/HPO"/>
</dbReference>
<comment type="caution">
    <text evidence="4">The sequence shown here is derived from an EMBL/GenBank/DDBJ whole genome shotgun (WGS) entry which is preliminary data.</text>
</comment>
<keyword evidence="2" id="KW-1133">Transmembrane helix</keyword>
<feature type="domain" description="Phosphatidic acid phosphatase type 2/haloperoxidase" evidence="3">
    <location>
        <begin position="235"/>
        <end position="370"/>
    </location>
</feature>
<proteinExistence type="predicted"/>
<dbReference type="Pfam" id="PF01569">
    <property type="entry name" value="PAP2"/>
    <property type="match status" value="1"/>
</dbReference>
<organism evidence="4 5">
    <name type="scientific">Bifidobacterium bifidum</name>
    <dbReference type="NCBI Taxonomy" id="1681"/>
    <lineage>
        <taxon>Bacteria</taxon>
        <taxon>Bacillati</taxon>
        <taxon>Actinomycetota</taxon>
        <taxon>Actinomycetes</taxon>
        <taxon>Bifidobacteriales</taxon>
        <taxon>Bifidobacteriaceae</taxon>
        <taxon>Bifidobacterium</taxon>
    </lineage>
</organism>
<sequence length="624" mass="66893">MPHRHCGATPSADNRHYRMAILRCKAAVARPVAAVHGEFMVGFLWIHFAHLAYETQCSEKPWGRNMSQQHRFITRAMACVAAAATLVAGLAYAGPALAAETPSYPSDSGKPNVDALLGEFTQYWQPKSNPSNADGDVFRGSVTDKGVSLLKRNDDLTVSINNKAAADDQSGTLVDGRYTQLQRALIDADQNNRETYWDAFGPIMGEWFWDGMVVDPQTKTRALQKTYDLLNGMVGYLPVTAAKQYFNFPRPSMNKDEGDAYDRSVNGENDLKGLSPQLALRRAADWHDDYRGLDHPAGYDGLIPGKSQSFPSGHTMAFYTSGLTLAAMMPEFAPQIVARAAEGGNDRIVQGAHYPLDVMGGRIVGEASAAGRLNDDEFFSKVVQPAQTELRDYLTQRGKAAGYGDTLSEIIANTKATTTGGYRNSFTDAVSTKPITDVRSAVASYTQRLTYGYQQVGKAGQAPRVPDNAEGLLRTVFPTLNAKQRRAVLAATEIDSGYPLDSTSDGWQRLNLAAAFTSKVTLNQAGDVVKVEAGDKAEVVRESAPTPAPGGNEQNKPGTVPGGTSGDGSPSAKPGANTGVVAGGKTSAADSLAHTGIDMSLVTVLAMAMLAAGITLERLRRMTR</sequence>
<name>A0A7J5TMH2_BIFBI</name>
<evidence type="ECO:0000256" key="1">
    <source>
        <dbReference type="SAM" id="MobiDB-lite"/>
    </source>
</evidence>
<evidence type="ECO:0000259" key="3">
    <source>
        <dbReference type="Pfam" id="PF01569"/>
    </source>
</evidence>
<keyword evidence="2" id="KW-0812">Transmembrane</keyword>
<evidence type="ECO:0000313" key="4">
    <source>
        <dbReference type="EMBL" id="KAB7486290.1"/>
    </source>
</evidence>
<dbReference type="Proteomes" id="UP000451386">
    <property type="component" value="Unassembled WGS sequence"/>
</dbReference>
<accession>A0A7J5TMH2</accession>
<evidence type="ECO:0000313" key="5">
    <source>
        <dbReference type="Proteomes" id="UP000451386"/>
    </source>
</evidence>
<feature type="transmembrane region" description="Helical" evidence="2">
    <location>
        <begin position="599"/>
        <end position="616"/>
    </location>
</feature>
<protein>
    <submittedName>
        <fullName evidence="4">Phosphatase PAP2 family protein</fullName>
    </submittedName>
</protein>
<reference evidence="4 5" key="1">
    <citation type="journal article" date="2019" name="Nat. Med.">
        <title>A library of human gut bacterial isolates paired with longitudinal multiomics data enables mechanistic microbiome research.</title>
        <authorList>
            <person name="Poyet M."/>
            <person name="Groussin M."/>
            <person name="Gibbons S.M."/>
            <person name="Avila-Pacheco J."/>
            <person name="Jiang X."/>
            <person name="Kearney S.M."/>
            <person name="Perrotta A.R."/>
            <person name="Berdy B."/>
            <person name="Zhao S."/>
            <person name="Lieberman T.D."/>
            <person name="Swanson P.K."/>
            <person name="Smith M."/>
            <person name="Roesemann S."/>
            <person name="Alexander J.E."/>
            <person name="Rich S.A."/>
            <person name="Livny J."/>
            <person name="Vlamakis H."/>
            <person name="Clish C."/>
            <person name="Bullock K."/>
            <person name="Deik A."/>
            <person name="Scott J."/>
            <person name="Pierce K.A."/>
            <person name="Xavier R.J."/>
            <person name="Alm E.J."/>
        </authorList>
    </citation>
    <scope>NUCLEOTIDE SEQUENCE [LARGE SCALE GENOMIC DNA]</scope>
    <source>
        <strain evidence="4 5">BIOML-A13</strain>
    </source>
</reference>
<evidence type="ECO:0000256" key="2">
    <source>
        <dbReference type="SAM" id="Phobius"/>
    </source>
</evidence>
<dbReference type="EMBL" id="WDOP01000007">
    <property type="protein sequence ID" value="KAB7486290.1"/>
    <property type="molecule type" value="Genomic_DNA"/>
</dbReference>